<dbReference type="EMBL" id="QRAN01000013">
    <property type="protein sequence ID" value="RLQ21418.1"/>
    <property type="molecule type" value="Genomic_DNA"/>
</dbReference>
<protein>
    <recommendedName>
        <fullName evidence="4">Type IV pilus assembly protein PilW</fullName>
    </recommendedName>
</protein>
<organism evidence="2 3">
    <name type="scientific">Seongchinamella sediminis</name>
    <dbReference type="NCBI Taxonomy" id="2283635"/>
    <lineage>
        <taxon>Bacteria</taxon>
        <taxon>Pseudomonadati</taxon>
        <taxon>Pseudomonadota</taxon>
        <taxon>Gammaproteobacteria</taxon>
        <taxon>Cellvibrionales</taxon>
        <taxon>Halieaceae</taxon>
        <taxon>Seongchinamella</taxon>
    </lineage>
</organism>
<reference evidence="2 3" key="1">
    <citation type="submission" date="2018-07" db="EMBL/GenBank/DDBJ databases">
        <title>Halioglobus sp. genome submission.</title>
        <authorList>
            <person name="Ye M.-Q."/>
            <person name="Du Z.-J."/>
        </authorList>
    </citation>
    <scope>NUCLEOTIDE SEQUENCE [LARGE SCALE GENOMIC DNA]</scope>
    <source>
        <strain evidence="2 3">U0301</strain>
    </source>
</reference>
<feature type="transmembrane region" description="Helical" evidence="1">
    <location>
        <begin position="20"/>
        <end position="39"/>
    </location>
</feature>
<gene>
    <name evidence="2" type="ORF">DWB85_12925</name>
</gene>
<keyword evidence="1" id="KW-0472">Membrane</keyword>
<evidence type="ECO:0000313" key="3">
    <source>
        <dbReference type="Proteomes" id="UP000265509"/>
    </source>
</evidence>
<sequence>MVPLDMTHYRFQFGLSLVELMVALLLGVVLSFGAVNLFMQSKFSFLQDEQTARMQEGGRYAQRYIARELGMAGFYGGVLRGADINSNLVSGANNCYDWLADTSRFVEHRNNVDSVGTTATAQTLPSACLSATDSLVPNTDVLLVRRVTDDTQYLRDETATVTGSATFDAARVYLRLEDYNVSTTLETGNNVGTAGSMPLSVWPYRAQLLFVRDWSVTVGDGVPALCRKEMSGGVMGPTTCLVEGVENLQVEFGIDTDDDYIPDQYLDAPNQAQLSLAMSARIFILMRSTNALAGYTNDKAYNLGSTPVAAQNDGLYRRVYQTSTLLRNSEALGI</sequence>
<dbReference type="AlphaFoldDB" id="A0A3L7DV23"/>
<keyword evidence="3" id="KW-1185">Reference proteome</keyword>
<dbReference type="Pfam" id="PF16074">
    <property type="entry name" value="PilW"/>
    <property type="match status" value="1"/>
</dbReference>
<evidence type="ECO:0000313" key="2">
    <source>
        <dbReference type="EMBL" id="RLQ21418.1"/>
    </source>
</evidence>
<dbReference type="OrthoDB" id="5296662at2"/>
<dbReference type="Proteomes" id="UP000265509">
    <property type="component" value="Unassembled WGS sequence"/>
</dbReference>
<keyword evidence="1" id="KW-1133">Transmembrane helix</keyword>
<dbReference type="GO" id="GO:0043683">
    <property type="term" value="P:type IV pilus assembly"/>
    <property type="evidence" value="ECO:0007669"/>
    <property type="project" value="InterPro"/>
</dbReference>
<name>A0A3L7DV23_9GAMM</name>
<accession>A0A3L7DV23</accession>
<dbReference type="InterPro" id="IPR032092">
    <property type="entry name" value="PilW"/>
</dbReference>
<keyword evidence="1" id="KW-0812">Transmembrane</keyword>
<evidence type="ECO:0008006" key="4">
    <source>
        <dbReference type="Google" id="ProtNLM"/>
    </source>
</evidence>
<proteinExistence type="predicted"/>
<comment type="caution">
    <text evidence="2">The sequence shown here is derived from an EMBL/GenBank/DDBJ whole genome shotgun (WGS) entry which is preliminary data.</text>
</comment>
<evidence type="ECO:0000256" key="1">
    <source>
        <dbReference type="SAM" id="Phobius"/>
    </source>
</evidence>